<evidence type="ECO:0000256" key="3">
    <source>
        <dbReference type="ARBA" id="ARBA00022614"/>
    </source>
</evidence>
<sequence length="606" mass="69121">MDTTNNSVCCKNLMDNIITPFKGFIAHFQILKILVIKNNNIKRLADFSFISQSLKYLNLAENSIRRIDKFTFTGADNLFYLNLAGNKIKFIHSHALPPLTNLDSLNLQNNNLGPTFTVTLPENLTTLYVQSNKLKHFKPEYIGENNLQIIYMENNCMNELIKGSIFSNIIDLNLQNNKIGLLDDDSFANFTSLEHLTLTDNKQLVITPKLFAPLTKLRILDLEGISIANIQVMMFSNLHLQRIKFSKFAYCQYVPHVPNCYPKTDGISSLKDLLALVVLRVFIWAVGLFTIMANSLVFVSRLRSRDKNKTSAFIINLCVSDLIMGIYLIMIAIYDTRFRGVYNKHSLDWKRSRECQLIGSLSVTSALVSSFVLTFMSVERCSVISNPYRKTHLTVKRTWLVLFILWIVGIILSLLPIFLRKNFGSNGFYGGTGMCLPLYIHEPLRSGWQYSAVLFLGINIATVILVTTSYLAMFKSVRKTRKKSVDRGRQGEDAGLAARCFLIVLTNVFSWTPIFIVKILVLCQIEVNDAAHTWLIIFVLPVNSAINPILYSIASPQFRKPFKRFLLSNNVLRALCAKCIELEEEATASRETQYFLQSQYQIRNRK</sequence>
<evidence type="ECO:0000256" key="11">
    <source>
        <dbReference type="RuleBase" id="RU000688"/>
    </source>
</evidence>
<feature type="transmembrane region" description="Helical" evidence="12">
    <location>
        <begin position="357"/>
        <end position="378"/>
    </location>
</feature>
<keyword evidence="8 12" id="KW-0472">Membrane</keyword>
<reference evidence="14 15" key="1">
    <citation type="submission" date="2020-08" db="EMBL/GenBank/DDBJ databases">
        <authorList>
            <person name="Hejnol A."/>
        </authorList>
    </citation>
    <scope>NUCLEOTIDE SEQUENCE [LARGE SCALE GENOMIC DNA]</scope>
</reference>
<feature type="transmembrane region" description="Helical" evidence="12">
    <location>
        <begin position="494"/>
        <end position="521"/>
    </location>
</feature>
<dbReference type="SUPFAM" id="SSF81321">
    <property type="entry name" value="Family A G protein-coupled receptor-like"/>
    <property type="match status" value="1"/>
</dbReference>
<comment type="caution">
    <text evidence="14">The sequence shown here is derived from an EMBL/GenBank/DDBJ whole genome shotgun (WGS) entry which is preliminary data.</text>
</comment>
<comment type="similarity">
    <text evidence="11">Belongs to the G-protein coupled receptor 1 family.</text>
</comment>
<evidence type="ECO:0000256" key="12">
    <source>
        <dbReference type="SAM" id="Phobius"/>
    </source>
</evidence>
<dbReference type="InterPro" id="IPR017452">
    <property type="entry name" value="GPCR_Rhodpsn_7TM"/>
</dbReference>
<dbReference type="InterPro" id="IPR032675">
    <property type="entry name" value="LRR_dom_sf"/>
</dbReference>
<dbReference type="PRINTS" id="PR00237">
    <property type="entry name" value="GPCRRHODOPSN"/>
</dbReference>
<feature type="transmembrane region" description="Helical" evidence="12">
    <location>
        <begin position="533"/>
        <end position="554"/>
    </location>
</feature>
<keyword evidence="9 11" id="KW-0675">Receptor</keyword>
<gene>
    <name evidence="14" type="ORF">DGYR_LOCUS8136</name>
</gene>
<dbReference type="InterPro" id="IPR000276">
    <property type="entry name" value="GPCR_Rhodpsn"/>
</dbReference>
<keyword evidence="7 11" id="KW-0297">G-protein coupled receptor</keyword>
<feature type="transmembrane region" description="Helical" evidence="12">
    <location>
        <begin position="448"/>
        <end position="473"/>
    </location>
</feature>
<evidence type="ECO:0000256" key="2">
    <source>
        <dbReference type="ARBA" id="ARBA00022475"/>
    </source>
</evidence>
<evidence type="ECO:0000256" key="5">
    <source>
        <dbReference type="ARBA" id="ARBA00022737"/>
    </source>
</evidence>
<evidence type="ECO:0000256" key="8">
    <source>
        <dbReference type="ARBA" id="ARBA00023136"/>
    </source>
</evidence>
<evidence type="ECO:0000256" key="4">
    <source>
        <dbReference type="ARBA" id="ARBA00022692"/>
    </source>
</evidence>
<evidence type="ECO:0000256" key="10">
    <source>
        <dbReference type="ARBA" id="ARBA00023224"/>
    </source>
</evidence>
<dbReference type="PANTHER" id="PTHR24372">
    <property type="entry name" value="GLYCOPROTEIN HORMONE RECEPTOR"/>
    <property type="match status" value="1"/>
</dbReference>
<dbReference type="InterPro" id="IPR001611">
    <property type="entry name" value="Leu-rich_rpt"/>
</dbReference>
<dbReference type="Gene3D" id="1.20.1070.10">
    <property type="entry name" value="Rhodopsin 7-helix transmembrane proteins"/>
    <property type="match status" value="1"/>
</dbReference>
<evidence type="ECO:0000256" key="1">
    <source>
        <dbReference type="ARBA" id="ARBA00004651"/>
    </source>
</evidence>
<dbReference type="EMBL" id="CAJFCJ010000011">
    <property type="protein sequence ID" value="CAD5119969.1"/>
    <property type="molecule type" value="Genomic_DNA"/>
</dbReference>
<dbReference type="SMART" id="SM00369">
    <property type="entry name" value="LRR_TYP"/>
    <property type="match status" value="6"/>
</dbReference>
<dbReference type="Gene3D" id="3.80.10.10">
    <property type="entry name" value="Ribonuclease Inhibitor"/>
    <property type="match status" value="2"/>
</dbReference>
<dbReference type="GO" id="GO:0007189">
    <property type="term" value="P:adenylate cyclase-activating G protein-coupled receptor signaling pathway"/>
    <property type="evidence" value="ECO:0007669"/>
    <property type="project" value="TreeGrafter"/>
</dbReference>
<dbReference type="GO" id="GO:0009755">
    <property type="term" value="P:hormone-mediated signaling pathway"/>
    <property type="evidence" value="ECO:0007669"/>
    <property type="project" value="TreeGrafter"/>
</dbReference>
<comment type="subcellular location">
    <subcellularLocation>
        <location evidence="1">Cell membrane</location>
        <topology evidence="1">Multi-pass membrane protein</topology>
    </subcellularLocation>
</comment>
<proteinExistence type="inferred from homology"/>
<evidence type="ECO:0000313" key="15">
    <source>
        <dbReference type="Proteomes" id="UP000549394"/>
    </source>
</evidence>
<keyword evidence="6 12" id="KW-1133">Transmembrane helix</keyword>
<dbReference type="PANTHER" id="PTHR24372:SF80">
    <property type="entry name" value="FI21465P1-RELATED"/>
    <property type="match status" value="1"/>
</dbReference>
<dbReference type="GO" id="GO:0008528">
    <property type="term" value="F:G protein-coupled peptide receptor activity"/>
    <property type="evidence" value="ECO:0007669"/>
    <property type="project" value="TreeGrafter"/>
</dbReference>
<name>A0A7I8VUH3_9ANNE</name>
<keyword evidence="10 11" id="KW-0807">Transducer</keyword>
<evidence type="ECO:0000256" key="7">
    <source>
        <dbReference type="ARBA" id="ARBA00023040"/>
    </source>
</evidence>
<dbReference type="GO" id="GO:0005886">
    <property type="term" value="C:plasma membrane"/>
    <property type="evidence" value="ECO:0007669"/>
    <property type="project" value="UniProtKB-SubCell"/>
</dbReference>
<dbReference type="PROSITE" id="PS50262">
    <property type="entry name" value="G_PROTEIN_RECEP_F1_2"/>
    <property type="match status" value="1"/>
</dbReference>
<feature type="transmembrane region" description="Helical" evidence="12">
    <location>
        <begin position="311"/>
        <end position="334"/>
    </location>
</feature>
<dbReference type="Proteomes" id="UP000549394">
    <property type="component" value="Unassembled WGS sequence"/>
</dbReference>
<keyword evidence="3" id="KW-0433">Leucine-rich repeat</keyword>
<evidence type="ECO:0000259" key="13">
    <source>
        <dbReference type="PROSITE" id="PS50262"/>
    </source>
</evidence>
<feature type="transmembrane region" description="Helical" evidence="12">
    <location>
        <begin position="399"/>
        <end position="419"/>
    </location>
</feature>
<keyword evidence="5" id="KW-0677">Repeat</keyword>
<evidence type="ECO:0000256" key="6">
    <source>
        <dbReference type="ARBA" id="ARBA00022989"/>
    </source>
</evidence>
<dbReference type="PROSITE" id="PS51450">
    <property type="entry name" value="LRR"/>
    <property type="match status" value="1"/>
</dbReference>
<evidence type="ECO:0000256" key="9">
    <source>
        <dbReference type="ARBA" id="ARBA00023170"/>
    </source>
</evidence>
<dbReference type="SUPFAM" id="SSF52058">
    <property type="entry name" value="L domain-like"/>
    <property type="match status" value="1"/>
</dbReference>
<feature type="domain" description="G-protein coupled receptors family 1 profile" evidence="13">
    <location>
        <begin position="293"/>
        <end position="551"/>
    </location>
</feature>
<dbReference type="InterPro" id="IPR003591">
    <property type="entry name" value="Leu-rich_rpt_typical-subtyp"/>
</dbReference>
<evidence type="ECO:0000313" key="14">
    <source>
        <dbReference type="EMBL" id="CAD5119969.1"/>
    </source>
</evidence>
<organism evidence="14 15">
    <name type="scientific">Dimorphilus gyrociliatus</name>
    <dbReference type="NCBI Taxonomy" id="2664684"/>
    <lineage>
        <taxon>Eukaryota</taxon>
        <taxon>Metazoa</taxon>
        <taxon>Spiralia</taxon>
        <taxon>Lophotrochozoa</taxon>
        <taxon>Annelida</taxon>
        <taxon>Polychaeta</taxon>
        <taxon>Polychaeta incertae sedis</taxon>
        <taxon>Dinophilidae</taxon>
        <taxon>Dimorphilus</taxon>
    </lineage>
</organism>
<feature type="transmembrane region" description="Helical" evidence="12">
    <location>
        <begin position="273"/>
        <end position="299"/>
    </location>
</feature>
<dbReference type="OrthoDB" id="2101615at2759"/>
<dbReference type="AlphaFoldDB" id="A0A7I8VUH3"/>
<keyword evidence="4 11" id="KW-0812">Transmembrane</keyword>
<protein>
    <submittedName>
        <fullName evidence="14">DgyrCDS8554</fullName>
    </submittedName>
</protein>
<dbReference type="Pfam" id="PF00001">
    <property type="entry name" value="7tm_1"/>
    <property type="match status" value="1"/>
</dbReference>
<dbReference type="PROSITE" id="PS00237">
    <property type="entry name" value="G_PROTEIN_RECEP_F1_1"/>
    <property type="match status" value="1"/>
</dbReference>
<keyword evidence="2" id="KW-1003">Cell membrane</keyword>
<accession>A0A7I8VUH3</accession>
<keyword evidence="15" id="KW-1185">Reference proteome</keyword>
<dbReference type="Pfam" id="PF13855">
    <property type="entry name" value="LRR_8"/>
    <property type="match status" value="2"/>
</dbReference>